<keyword evidence="1" id="KW-0472">Membrane</keyword>
<protein>
    <submittedName>
        <fullName evidence="2">Uncharacterized protein</fullName>
    </submittedName>
</protein>
<feature type="transmembrane region" description="Helical" evidence="1">
    <location>
        <begin position="42"/>
        <end position="63"/>
    </location>
</feature>
<feature type="transmembrane region" description="Helical" evidence="1">
    <location>
        <begin position="7"/>
        <end position="30"/>
    </location>
</feature>
<reference evidence="2 3" key="1">
    <citation type="journal article" date="2017" name="Int. J. Syst. Evol. Microbiol.">
        <title>Bacillus notoginsengisoli sp. nov., a novel bacterium isolated from the rhizosphere of Panax notoginseng.</title>
        <authorList>
            <person name="Zhang M.Y."/>
            <person name="Cheng J."/>
            <person name="Cai Y."/>
            <person name="Zhang T.Y."/>
            <person name="Wu Y.Y."/>
            <person name="Manikprabhu D."/>
            <person name="Li W.J."/>
            <person name="Zhang Y.X."/>
        </authorList>
    </citation>
    <scope>NUCLEOTIDE SEQUENCE [LARGE SCALE GENOMIC DNA]</scope>
    <source>
        <strain evidence="2 3">JCM 30743</strain>
    </source>
</reference>
<comment type="caution">
    <text evidence="2">The sequence shown here is derived from an EMBL/GenBank/DDBJ whole genome shotgun (WGS) entry which is preliminary data.</text>
</comment>
<evidence type="ECO:0000256" key="1">
    <source>
        <dbReference type="SAM" id="Phobius"/>
    </source>
</evidence>
<keyword evidence="1" id="KW-0812">Transmembrane</keyword>
<feature type="transmembrane region" description="Helical" evidence="1">
    <location>
        <begin position="75"/>
        <end position="93"/>
    </location>
</feature>
<dbReference type="OrthoDB" id="2881425at2"/>
<dbReference type="Proteomes" id="UP000284416">
    <property type="component" value="Unassembled WGS sequence"/>
</dbReference>
<organism evidence="2 3">
    <name type="scientific">Neobacillus notoginsengisoli</name>
    <dbReference type="NCBI Taxonomy" id="1578198"/>
    <lineage>
        <taxon>Bacteria</taxon>
        <taxon>Bacillati</taxon>
        <taxon>Bacillota</taxon>
        <taxon>Bacilli</taxon>
        <taxon>Bacillales</taxon>
        <taxon>Bacillaceae</taxon>
        <taxon>Neobacillus</taxon>
    </lineage>
</organism>
<proteinExistence type="predicted"/>
<keyword evidence="1" id="KW-1133">Transmembrane helix</keyword>
<dbReference type="RefSeq" id="WP_118918718.1">
    <property type="nucleotide sequence ID" value="NZ_QWEG01000001.1"/>
</dbReference>
<sequence length="101" mass="11642">MFLKRQTWLLFIFICAIHAIAFFTFFSWTISNALDGSHRKSFLDWIPFAVFLATFSLQALPGLRSAWKAAPVKMLVSLVTAVFVLLWLFAFIFRQLGPVMH</sequence>
<keyword evidence="3" id="KW-1185">Reference proteome</keyword>
<dbReference type="AlphaFoldDB" id="A0A417YYW9"/>
<name>A0A417YYW9_9BACI</name>
<dbReference type="EMBL" id="QWEG01000001">
    <property type="protein sequence ID" value="RHW43110.1"/>
    <property type="molecule type" value="Genomic_DNA"/>
</dbReference>
<gene>
    <name evidence="2" type="ORF">D1B31_00055</name>
</gene>
<evidence type="ECO:0000313" key="2">
    <source>
        <dbReference type="EMBL" id="RHW43110.1"/>
    </source>
</evidence>
<evidence type="ECO:0000313" key="3">
    <source>
        <dbReference type="Proteomes" id="UP000284416"/>
    </source>
</evidence>
<accession>A0A417YYW9</accession>